<dbReference type="RefSeq" id="WP_161027593.1">
    <property type="nucleotide sequence ID" value="NZ_WWCJ01000019.1"/>
</dbReference>
<accession>A0A6N9HM19</accession>
<keyword evidence="3" id="KW-1185">Reference proteome</keyword>
<reference evidence="2 3" key="1">
    <citation type="submission" date="2019-12" db="EMBL/GenBank/DDBJ databases">
        <title>Novel species isolated from a subtropical stream in China.</title>
        <authorList>
            <person name="Lu H."/>
        </authorList>
    </citation>
    <scope>NUCLEOTIDE SEQUENCE [LARGE SCALE GENOMIC DNA]</scope>
    <source>
        <strain evidence="2 3">DS3</strain>
    </source>
</reference>
<name>A0A6N9HM19_9BURK</name>
<evidence type="ECO:0000313" key="2">
    <source>
        <dbReference type="EMBL" id="MYN04634.1"/>
    </source>
</evidence>
<proteinExistence type="predicted"/>
<keyword evidence="1" id="KW-0732">Signal</keyword>
<dbReference type="Proteomes" id="UP000448575">
    <property type="component" value="Unassembled WGS sequence"/>
</dbReference>
<protein>
    <submittedName>
        <fullName evidence="2">Uncharacterized protein</fullName>
    </submittedName>
</protein>
<comment type="caution">
    <text evidence="2">The sequence shown here is derived from an EMBL/GenBank/DDBJ whole genome shotgun (WGS) entry which is preliminary data.</text>
</comment>
<gene>
    <name evidence="2" type="ORF">GTP41_21300</name>
</gene>
<organism evidence="2 3">
    <name type="scientific">Pseudoduganella guangdongensis</name>
    <dbReference type="NCBI Taxonomy" id="2692179"/>
    <lineage>
        <taxon>Bacteria</taxon>
        <taxon>Pseudomonadati</taxon>
        <taxon>Pseudomonadota</taxon>
        <taxon>Betaproteobacteria</taxon>
        <taxon>Burkholderiales</taxon>
        <taxon>Oxalobacteraceae</taxon>
        <taxon>Telluria group</taxon>
        <taxon>Pseudoduganella</taxon>
    </lineage>
</organism>
<feature type="signal peptide" evidence="1">
    <location>
        <begin position="1"/>
        <end position="18"/>
    </location>
</feature>
<sequence>MKQLLAASLLLLSAQASAQQVPAGPFARMVVIQPKPGLGAAFEQGYQRHLEWHRKVADRWTWHGWSFVLGERLGLFMDGTFGHAAANFDAAVQPAADAADNAVNVVPYADFLSHGVFRRLEGASVGAALPDSSPFLAMSTYTVAPGDVIAFERQLTARATRPAGQGGAERYTWYRLQIGGEGAQYVLMRAAPNFAAAAELPDVLPIGTGPMLRGVRTELLRYRADMSYIPKD</sequence>
<feature type="chain" id="PRO_5026760869" evidence="1">
    <location>
        <begin position="19"/>
        <end position="232"/>
    </location>
</feature>
<dbReference type="EMBL" id="WWCJ01000019">
    <property type="protein sequence ID" value="MYN04634.1"/>
    <property type="molecule type" value="Genomic_DNA"/>
</dbReference>
<evidence type="ECO:0000256" key="1">
    <source>
        <dbReference type="SAM" id="SignalP"/>
    </source>
</evidence>
<evidence type="ECO:0000313" key="3">
    <source>
        <dbReference type="Proteomes" id="UP000448575"/>
    </source>
</evidence>
<dbReference type="AlphaFoldDB" id="A0A6N9HM19"/>